<comment type="caution">
    <text evidence="2">The sequence shown here is derived from an EMBL/GenBank/DDBJ whole genome shotgun (WGS) entry which is preliminary data.</text>
</comment>
<dbReference type="AlphaFoldDB" id="A0A6V8M2Q2"/>
<proteinExistence type="predicted"/>
<feature type="transmembrane region" description="Helical" evidence="1">
    <location>
        <begin position="199"/>
        <end position="217"/>
    </location>
</feature>
<protein>
    <recommendedName>
        <fullName evidence="4">Bacterial membrane protein YfhO</fullName>
    </recommendedName>
</protein>
<keyword evidence="1" id="KW-0472">Membrane</keyword>
<feature type="transmembrane region" description="Helical" evidence="1">
    <location>
        <begin position="175"/>
        <end position="193"/>
    </location>
</feature>
<sequence length="1191" mass="127506">MTRSSRADILGLLAVLACVAAFYLASYRHILEAPGHVYQNWDQTIPPFPDEIRAYGSISRQAWSPLFEMGSPGTFNGISRAFDLIMRESLAFLGGPLLARWHFLLYALAGAAGWWLLCRRMGLGRWPALAACLLSQFNPRTYSLAVSGHGFEVGFSLALAPWAVFCADKARSARGAAFAAWSLACGMTAALAFSGSPMGLALTAAFLGLWLAGSLAVTCRPRPLAALALAGAVIVATQAHWVLPMAGLGSAGAKYNQSFDDVKAHYLHLYKDFSSPPRQALLGHTDNLGMGTEQAYPVEGPYAPWWEASATALLAFALLGLTARARAPSLKWFAAVCLLTGFWMTAGANTLPGRVLYEGLLARVQMVFFLMARPMRWLSLYQAGLAVLVGLGLQAVADRGFWRLHRWPAPLAGALCLLALAGYLWPWWSGALAVPRNETTQTMALMPQPLPESERKLAAKIAADPGDWRLTVFPTVSGPTGDVPAPPATSLTRNFGMLGKDSLVGPAFVGQPFGRFLLSLAHRPYPWTDAYGRLLGLGAVRRVFLDRNVPHLSYDDFGWMPRVKRGSETLADPGDSLERFLAAQRDLSPDPDWSAPPFLTLDNRDYLPRLRFVRSSLLAAGGLPLLAALAETPGNLFADAALFSGTDLDAAQAEALPGKAGLAVLGDGWPELLLPWLDAQAWKPASAGSSPAPGGWTRLDERWRLAPWLDASPLDRAALLALGPAALEIPLDGRGAHRILARVAALPDGHAPGAELDGRLLVSPGDPEPLDRGWRWLDLGVHQLGGSSVLRLAARGPGALVAGVLATPEESFETARRALDQAFPPDGPVLAAVQAEACALPGGAPYAPLLEAPLLGSWPGLHREMEGLRTEGFDGTGAGTLAAEGSHVGRALFRLDLPREISGFTLWCSPRLFGDTDGLAFAAAEWSPDGVSWRPLFEIAGRADGRWEDVYGRVLGLRVEEPLRALHLRFTLRQAQLNSLGNAPNRPMRLALEPAAPLGGAPSMGQAVELPARFETRPPRPGRYAVQARLLTPDGPRWADLGQRETGADGTLDLSGGPPGMACDLFLLRSGTPPDPAAPLPLETRRLNPTRYEASGIPPGGGLLLFSESWHPGWRAGEAKPLRAYGFMNAFALPPGGPESVVVDFAPQRLRDLGDRVSAAAWIASGAACLLLAGWSVFSSRRKQGRPRETP</sequence>
<feature type="transmembrane region" description="Helical" evidence="1">
    <location>
        <begin position="333"/>
        <end position="357"/>
    </location>
</feature>
<feature type="transmembrane region" description="Helical" evidence="1">
    <location>
        <begin position="1159"/>
        <end position="1178"/>
    </location>
</feature>
<evidence type="ECO:0000313" key="2">
    <source>
        <dbReference type="EMBL" id="GFK94715.1"/>
    </source>
</evidence>
<feature type="transmembrane region" description="Helical" evidence="1">
    <location>
        <begin position="7"/>
        <end position="25"/>
    </location>
</feature>
<feature type="transmembrane region" description="Helical" evidence="1">
    <location>
        <begin position="377"/>
        <end position="397"/>
    </location>
</feature>
<feature type="transmembrane region" description="Helical" evidence="1">
    <location>
        <begin position="98"/>
        <end position="117"/>
    </location>
</feature>
<keyword evidence="3" id="KW-1185">Reference proteome</keyword>
<reference evidence="2 3" key="2">
    <citation type="submission" date="2020-05" db="EMBL/GenBank/DDBJ databases">
        <title>Draft genome sequence of Desulfovibrio sp. strainFSS-1.</title>
        <authorList>
            <person name="Shimoshige H."/>
            <person name="Kobayashi H."/>
            <person name="Maekawa T."/>
        </authorList>
    </citation>
    <scope>NUCLEOTIDE SEQUENCE [LARGE SCALE GENOMIC DNA]</scope>
    <source>
        <strain evidence="2 3">SIID29052-01</strain>
    </source>
</reference>
<organism evidence="2 3">
    <name type="scientific">Fundidesulfovibrio magnetotacticus</name>
    <dbReference type="NCBI Taxonomy" id="2730080"/>
    <lineage>
        <taxon>Bacteria</taxon>
        <taxon>Pseudomonadati</taxon>
        <taxon>Thermodesulfobacteriota</taxon>
        <taxon>Desulfovibrionia</taxon>
        <taxon>Desulfovibrionales</taxon>
        <taxon>Desulfovibrionaceae</taxon>
        <taxon>Fundidesulfovibrio</taxon>
    </lineage>
</organism>
<evidence type="ECO:0000256" key="1">
    <source>
        <dbReference type="SAM" id="Phobius"/>
    </source>
</evidence>
<feature type="transmembrane region" description="Helical" evidence="1">
    <location>
        <begin position="409"/>
        <end position="428"/>
    </location>
</feature>
<reference evidence="2 3" key="1">
    <citation type="submission" date="2020-04" db="EMBL/GenBank/DDBJ databases">
        <authorList>
            <consortium name="Desulfovibrio sp. FSS-1 genome sequencing consortium"/>
            <person name="Shimoshige H."/>
            <person name="Kobayashi H."/>
            <person name="Maekawa T."/>
        </authorList>
    </citation>
    <scope>NUCLEOTIDE SEQUENCE [LARGE SCALE GENOMIC DNA]</scope>
    <source>
        <strain evidence="2 3">SIID29052-01</strain>
    </source>
</reference>
<keyword evidence="1" id="KW-0812">Transmembrane</keyword>
<dbReference type="EMBL" id="BLTE01000011">
    <property type="protein sequence ID" value="GFK94715.1"/>
    <property type="molecule type" value="Genomic_DNA"/>
</dbReference>
<evidence type="ECO:0000313" key="3">
    <source>
        <dbReference type="Proteomes" id="UP000494245"/>
    </source>
</evidence>
<feature type="transmembrane region" description="Helical" evidence="1">
    <location>
        <begin position="303"/>
        <end position="321"/>
    </location>
</feature>
<dbReference type="Proteomes" id="UP000494245">
    <property type="component" value="Unassembled WGS sequence"/>
</dbReference>
<accession>A0A6V8M2Q2</accession>
<evidence type="ECO:0008006" key="4">
    <source>
        <dbReference type="Google" id="ProtNLM"/>
    </source>
</evidence>
<keyword evidence="1" id="KW-1133">Transmembrane helix</keyword>
<dbReference type="RefSeq" id="WP_173085047.1">
    <property type="nucleotide sequence ID" value="NZ_BLTE01000011.1"/>
</dbReference>
<feature type="transmembrane region" description="Helical" evidence="1">
    <location>
        <begin position="224"/>
        <end position="243"/>
    </location>
</feature>
<gene>
    <name evidence="2" type="ORF">NNJEOMEG_02562</name>
</gene>
<name>A0A6V8M2Q2_9BACT</name>